<comment type="subcellular location">
    <subcellularLocation>
        <location evidence="1">Membrane</location>
        <topology evidence="1">Single-pass membrane protein</topology>
    </subcellularLocation>
</comment>
<protein>
    <submittedName>
        <fullName evidence="16">Mannose receptor, C type 1b</fullName>
    </submittedName>
</protein>
<dbReference type="PANTHER" id="PTHR22803">
    <property type="entry name" value="MANNOSE, PHOSPHOLIPASE, LECTIN RECEPTOR RELATED"/>
    <property type="match status" value="1"/>
</dbReference>
<dbReference type="FunFam" id="2.80.10.50:FF:000032">
    <property type="entry name" value="macrophage mannose receptor 1"/>
    <property type="match status" value="1"/>
</dbReference>
<keyword evidence="7 12" id="KW-0472">Membrane</keyword>
<evidence type="ECO:0000313" key="16">
    <source>
        <dbReference type="Ensembl" id="ENSCCRP00015110220.1"/>
    </source>
</evidence>
<dbReference type="InterPro" id="IPR000562">
    <property type="entry name" value="FN_type2_dom"/>
</dbReference>
<dbReference type="Pfam" id="PF24562">
    <property type="entry name" value="CysR_MRC2_N"/>
    <property type="match status" value="1"/>
</dbReference>
<dbReference type="SMART" id="SM00059">
    <property type="entry name" value="FN2"/>
    <property type="match status" value="1"/>
</dbReference>
<reference evidence="16" key="1">
    <citation type="submission" date="2025-08" db="UniProtKB">
        <authorList>
            <consortium name="Ensembl"/>
        </authorList>
    </citation>
    <scope>IDENTIFICATION</scope>
</reference>
<dbReference type="InterPro" id="IPR036943">
    <property type="entry name" value="FN_type2_sf"/>
</dbReference>
<feature type="domain" description="C-type lectin" evidence="14">
    <location>
        <begin position="228"/>
        <end position="337"/>
    </location>
</feature>
<keyword evidence="5" id="KW-0677">Repeat</keyword>
<dbReference type="Proteomes" id="UP000694700">
    <property type="component" value="Unplaced"/>
</dbReference>
<keyword evidence="3 12" id="KW-0812">Transmembrane</keyword>
<evidence type="ECO:0000256" key="7">
    <source>
        <dbReference type="ARBA" id="ARBA00023136"/>
    </source>
</evidence>
<feature type="domain" description="C-type lectin" evidence="14">
    <location>
        <begin position="1050"/>
        <end position="1161"/>
    </location>
</feature>
<gene>
    <name evidence="16" type="primary">LOC109086957</name>
</gene>
<dbReference type="CDD" id="cd23407">
    <property type="entry name" value="beta-trefoil_Ricin_MRC1"/>
    <property type="match status" value="1"/>
</dbReference>
<dbReference type="Ensembl" id="ENSCCRT00015113708.1">
    <property type="protein sequence ID" value="ENSCCRP00015110220.1"/>
    <property type="gene ID" value="ENSCCRG00015043071.1"/>
</dbReference>
<dbReference type="SMART" id="SM00034">
    <property type="entry name" value="CLECT"/>
    <property type="match status" value="7"/>
</dbReference>
<dbReference type="SUPFAM" id="SSF56436">
    <property type="entry name" value="C-type lectin-like"/>
    <property type="match status" value="8"/>
</dbReference>
<proteinExistence type="predicted"/>
<feature type="domain" description="Fibronectin type-II" evidence="15">
    <location>
        <begin position="164"/>
        <end position="212"/>
    </location>
</feature>
<feature type="domain" description="C-type lectin" evidence="14">
    <location>
        <begin position="1192"/>
        <end position="1305"/>
    </location>
</feature>
<evidence type="ECO:0000256" key="6">
    <source>
        <dbReference type="ARBA" id="ARBA00022989"/>
    </source>
</evidence>
<feature type="disulfide bond" evidence="11">
    <location>
        <begin position="169"/>
        <end position="195"/>
    </location>
</feature>
<keyword evidence="2" id="KW-0254">Endocytosis</keyword>
<keyword evidence="10" id="KW-0325">Glycoprotein</keyword>
<dbReference type="Gene3D" id="2.80.10.50">
    <property type="match status" value="1"/>
</dbReference>
<evidence type="ECO:0000259" key="14">
    <source>
        <dbReference type="PROSITE" id="PS50041"/>
    </source>
</evidence>
<evidence type="ECO:0000256" key="12">
    <source>
        <dbReference type="SAM" id="Phobius"/>
    </source>
</evidence>
<dbReference type="SUPFAM" id="SSF50370">
    <property type="entry name" value="Ricin B-like lectins"/>
    <property type="match status" value="1"/>
</dbReference>
<feature type="domain" description="C-type lectin" evidence="14">
    <location>
        <begin position="361"/>
        <end position="478"/>
    </location>
</feature>
<sequence>SIKLLCTCICIYVKITECCIISSNCCAGGNFLIYNVDYNKCMTSSLERLATCDPHSNSQQFRWTSKNRILNTFTKKCLGVGSKTVGKKLQWLICEDDNVLQKWECHRDALLGLKNESLYLAVNDNGVPVISKDTGIKSKWTIQGTLNNICSKPYEELYTIDGNAFGRPCQFPFLYEKKWYADCTNIDEQHQRLWCSIETNYGVNQLWGYCPTRDNAFWVKHPLTNVYYQVNSRSALTWYQARKSCQQQGAELLSVSEPHEHTFVAGTSTQSALWTGLNKLDVTSGWQWSNGQPLRYLKWLSGYPTTQPGYSCGVLKNAFGSEWSNEPCSEKHGYVCQRGHSVPTLPPVVDTGFCHSPWIPYSSNCYLLHRTKQTWLKARDSCLREGGDLLSILSKEEQSFVITQLGYLKTDELWIGFNDRKTQMLFEWSDQSSVPFASWEVSEPSHIAVRAEDCVLMRGEEGKWADDICENKYGFICKKKASSKASNNDTVVTSPGCKTGWTRYGYYCYMAGSESKTFEEAKQMCEKADSQLVDISSRVENAFLVSVVGARPEKYFWIGLSNQKDLHTFAWTNTKEVSFTHFNAGMPGRKQGCVAMTTGIVAGLWDVISCSDKQKYICKQKADGLVTTLAPPTTPALSCPEEWTPLLSKDFCYFNVPTIQMKTWDEALVYCRELGGDLLSIHHEADIPWKQGGGYPAWIGYRMYDPSVGFVWSDGSSSSYQSWASDEPNNFNNIENCVEMRISIWDSDGAWNDVNCQDRKDWYCQIRKGTFSGKSLILPSLDQKEIYNETEDGWIQFQGSEYYVSRYTSLSMHDARTFCKKSHGDLAVISDEDERVFLWHQAKHSHYEFIIGLIVDLDGTYQWMDGSPVVYQAWEANQPAFINSEERCVNTLIVTGLWETINCGDEYNFFCKRSQSPPVNATVAPTQQPKGGCAPEWKNFKGKKTTDLWIGFSNLASGRFKWTDGSTVTFTDWAKGEPQTHYCFSDKSSGFNRYFFLKQECVFMSKSPGSDFGKWVATDCNSTQGFICSRDVDPGIAPVPTEVPKTFVKLGNSSFKVIQENLTWSDANSRCEAEGAHLASIRDLITQAYLELQVYRAKQPMWIGLSSVQTTGYFLWANNWPMNMEKWASSEPRPNRPCAYMDTDGEWKTTLCNQTYYSVCEQTTDIPPTVPAQHPGNCPQEDDDSPVRWIPFKDSCYSFVMDQRSWSRASRLCMTWGASLVSIRDEEEQKFIENNLMLVESYKSFWIGLFQTQKGHWLWADDTVVDYTNWGTVNDYEEDYREHFWNLECALISSKTKKWGKKHCDYSSLSFICKTAKVSLIIFTSYFFTAPEPHKVNTGLAVFLSIAVISILGALAFMYYRSSKRQLLSTFENPMYNNRDAAYSDSKDDKTLIGNIEIGE</sequence>
<evidence type="ECO:0000256" key="11">
    <source>
        <dbReference type="PROSITE-ProRule" id="PRU00479"/>
    </source>
</evidence>
<dbReference type="PROSITE" id="PS00615">
    <property type="entry name" value="C_TYPE_LECTIN_1"/>
    <property type="match status" value="1"/>
</dbReference>
<dbReference type="InterPro" id="IPR000772">
    <property type="entry name" value="Ricin_B_lectin"/>
</dbReference>
<dbReference type="PROSITE" id="PS50231">
    <property type="entry name" value="RICIN_B_LECTIN"/>
    <property type="match status" value="1"/>
</dbReference>
<dbReference type="Pfam" id="PF00040">
    <property type="entry name" value="fn2"/>
    <property type="match status" value="1"/>
</dbReference>
<dbReference type="Gene3D" id="3.10.100.10">
    <property type="entry name" value="Mannose-Binding Protein A, subunit A"/>
    <property type="match status" value="8"/>
</dbReference>
<feature type="disulfide bond" evidence="11">
    <location>
        <begin position="183"/>
        <end position="210"/>
    </location>
</feature>
<evidence type="ECO:0000256" key="9">
    <source>
        <dbReference type="ARBA" id="ARBA00023170"/>
    </source>
</evidence>
<accession>A0A8C2AT03</accession>
<evidence type="ECO:0000313" key="17">
    <source>
        <dbReference type="Proteomes" id="UP000694700"/>
    </source>
</evidence>
<evidence type="ECO:0000256" key="3">
    <source>
        <dbReference type="ARBA" id="ARBA00022692"/>
    </source>
</evidence>
<organism evidence="16 17">
    <name type="scientific">Cyprinus carpio</name>
    <name type="common">Common carp</name>
    <dbReference type="NCBI Taxonomy" id="7962"/>
    <lineage>
        <taxon>Eukaryota</taxon>
        <taxon>Metazoa</taxon>
        <taxon>Chordata</taxon>
        <taxon>Craniata</taxon>
        <taxon>Vertebrata</taxon>
        <taxon>Euteleostomi</taxon>
        <taxon>Actinopterygii</taxon>
        <taxon>Neopterygii</taxon>
        <taxon>Teleostei</taxon>
        <taxon>Ostariophysi</taxon>
        <taxon>Cypriniformes</taxon>
        <taxon>Cyprinidae</taxon>
        <taxon>Cyprininae</taxon>
        <taxon>Cyprinus</taxon>
    </lineage>
</organism>
<dbReference type="PROSITE" id="PS00023">
    <property type="entry name" value="FN2_1"/>
    <property type="match status" value="1"/>
</dbReference>
<feature type="transmembrane region" description="Helical" evidence="12">
    <location>
        <begin position="1340"/>
        <end position="1360"/>
    </location>
</feature>
<dbReference type="FunFam" id="2.10.10.10:FF:000001">
    <property type="entry name" value="Fibronectin 1a isoform 1"/>
    <property type="match status" value="1"/>
</dbReference>
<keyword evidence="8 11" id="KW-1015">Disulfide bond</keyword>
<evidence type="ECO:0000256" key="13">
    <source>
        <dbReference type="SAM" id="SignalP"/>
    </source>
</evidence>
<evidence type="ECO:0000256" key="1">
    <source>
        <dbReference type="ARBA" id="ARBA00004167"/>
    </source>
</evidence>
<dbReference type="SMART" id="SM00458">
    <property type="entry name" value="RICIN"/>
    <property type="match status" value="1"/>
</dbReference>
<dbReference type="InterPro" id="IPR018378">
    <property type="entry name" value="C-type_lectin_CS"/>
</dbReference>
<feature type="domain" description="C-type lectin" evidence="14">
    <location>
        <begin position="504"/>
        <end position="619"/>
    </location>
</feature>
<dbReference type="CDD" id="cd00037">
    <property type="entry name" value="CLECT"/>
    <property type="match status" value="8"/>
</dbReference>
<dbReference type="InterPro" id="IPR050111">
    <property type="entry name" value="C-type_lectin/snaclec_domain"/>
</dbReference>
<feature type="signal peptide" evidence="13">
    <location>
        <begin position="1"/>
        <end position="18"/>
    </location>
</feature>
<evidence type="ECO:0000256" key="8">
    <source>
        <dbReference type="ARBA" id="ARBA00023157"/>
    </source>
</evidence>
<feature type="chain" id="PRO_5034925863" evidence="13">
    <location>
        <begin position="19"/>
        <end position="1400"/>
    </location>
</feature>
<dbReference type="InterPro" id="IPR016187">
    <property type="entry name" value="CTDL_fold"/>
</dbReference>
<dbReference type="CDD" id="cd00062">
    <property type="entry name" value="FN2"/>
    <property type="match status" value="1"/>
</dbReference>
<name>A0A8C2AT03_CYPCA</name>
<dbReference type="PROSITE" id="PS51092">
    <property type="entry name" value="FN2_2"/>
    <property type="match status" value="1"/>
</dbReference>
<keyword evidence="9" id="KW-0675">Receptor</keyword>
<dbReference type="Pfam" id="PF00059">
    <property type="entry name" value="Lectin_C"/>
    <property type="match status" value="8"/>
</dbReference>
<keyword evidence="6 12" id="KW-1133">Transmembrane helix</keyword>
<dbReference type="GO" id="GO:0016020">
    <property type="term" value="C:membrane"/>
    <property type="evidence" value="ECO:0007669"/>
    <property type="project" value="UniProtKB-SubCell"/>
</dbReference>
<dbReference type="Gene3D" id="2.10.10.10">
    <property type="entry name" value="Fibronectin, type II, collagen-binding"/>
    <property type="match status" value="1"/>
</dbReference>
<dbReference type="PROSITE" id="PS50041">
    <property type="entry name" value="C_TYPE_LECTIN_2"/>
    <property type="match status" value="8"/>
</dbReference>
<evidence type="ECO:0000256" key="10">
    <source>
        <dbReference type="ARBA" id="ARBA00023180"/>
    </source>
</evidence>
<feature type="domain" description="C-type lectin" evidence="14">
    <location>
        <begin position="946"/>
        <end position="1029"/>
    </location>
</feature>
<keyword evidence="4 13" id="KW-0732">Signal</keyword>
<dbReference type="InterPro" id="IPR035992">
    <property type="entry name" value="Ricin_B-like_lectins"/>
</dbReference>
<feature type="domain" description="C-type lectin" evidence="14">
    <location>
        <begin position="648"/>
        <end position="765"/>
    </location>
</feature>
<dbReference type="InterPro" id="IPR016186">
    <property type="entry name" value="C-type_lectin-like/link_sf"/>
</dbReference>
<evidence type="ECO:0000256" key="4">
    <source>
        <dbReference type="ARBA" id="ARBA00022729"/>
    </source>
</evidence>
<evidence type="ECO:0000256" key="5">
    <source>
        <dbReference type="ARBA" id="ARBA00022737"/>
    </source>
</evidence>
<feature type="domain" description="C-type lectin" evidence="14">
    <location>
        <begin position="797"/>
        <end position="912"/>
    </location>
</feature>
<dbReference type="InterPro" id="IPR001304">
    <property type="entry name" value="C-type_lectin-like"/>
</dbReference>
<dbReference type="GO" id="GO:0006897">
    <property type="term" value="P:endocytosis"/>
    <property type="evidence" value="ECO:0007669"/>
    <property type="project" value="UniProtKB-KW"/>
</dbReference>
<evidence type="ECO:0000256" key="2">
    <source>
        <dbReference type="ARBA" id="ARBA00022583"/>
    </source>
</evidence>
<evidence type="ECO:0000259" key="15">
    <source>
        <dbReference type="PROSITE" id="PS51092"/>
    </source>
</evidence>